<evidence type="ECO:0000313" key="3">
    <source>
        <dbReference type="EMBL" id="NJC27823.1"/>
    </source>
</evidence>
<keyword evidence="4" id="KW-1185">Reference proteome</keyword>
<feature type="modified residue" description="4-aspartylphosphate" evidence="1">
    <location>
        <position position="58"/>
    </location>
</feature>
<gene>
    <name evidence="3" type="ORF">GGR27_003341</name>
</gene>
<protein>
    <submittedName>
        <fullName evidence="3">CheY-like chemotaxis protein</fullName>
    </submittedName>
</protein>
<evidence type="ECO:0000259" key="2">
    <source>
        <dbReference type="PROSITE" id="PS50110"/>
    </source>
</evidence>
<reference evidence="3 4" key="1">
    <citation type="submission" date="2020-03" db="EMBL/GenBank/DDBJ databases">
        <title>Genomic Encyclopedia of Type Strains, Phase IV (KMG-IV): sequencing the most valuable type-strain genomes for metagenomic binning, comparative biology and taxonomic classification.</title>
        <authorList>
            <person name="Goeker M."/>
        </authorList>
    </citation>
    <scope>NUCLEOTIDE SEQUENCE [LARGE SCALE GENOMIC DNA]</scope>
    <source>
        <strain evidence="3 4">DSM 105096</strain>
    </source>
</reference>
<dbReference type="RefSeq" id="WP_168039282.1">
    <property type="nucleotide sequence ID" value="NZ_JAATJH010000006.1"/>
</dbReference>
<dbReference type="SMART" id="SM00448">
    <property type="entry name" value="REC"/>
    <property type="match status" value="1"/>
</dbReference>
<dbReference type="PANTHER" id="PTHR43228">
    <property type="entry name" value="TWO-COMPONENT RESPONSE REGULATOR"/>
    <property type="match status" value="1"/>
</dbReference>
<comment type="caution">
    <text evidence="3">The sequence shown here is derived from an EMBL/GenBank/DDBJ whole genome shotgun (WGS) entry which is preliminary data.</text>
</comment>
<keyword evidence="1" id="KW-0597">Phosphoprotein</keyword>
<dbReference type="Gene3D" id="3.40.50.2300">
    <property type="match status" value="1"/>
</dbReference>
<evidence type="ECO:0000256" key="1">
    <source>
        <dbReference type="PROSITE-ProRule" id="PRU00169"/>
    </source>
</evidence>
<dbReference type="Proteomes" id="UP000770785">
    <property type="component" value="Unassembled WGS sequence"/>
</dbReference>
<dbReference type="CDD" id="cd00156">
    <property type="entry name" value="REC"/>
    <property type="match status" value="1"/>
</dbReference>
<accession>A0ABX0XG18</accession>
<sequence length="177" mass="20130">MIDRILKVFLLEDRPVDAELTKRALLKFAPNSVITVANGEQEFLQRIQWAEYDIMLADYHLPGYNGLEALLHVREHFPGMPFVFVTGQINNEQKATEAVLHGANGYVLKENLDQLEGAIKKALKNARDRQQREDLLAEKKQTRSLMLQKAVYLLNSSDDFPKKGEIQEALNQVQALG</sequence>
<dbReference type="PANTHER" id="PTHR43228:SF1">
    <property type="entry name" value="TWO-COMPONENT RESPONSE REGULATOR ARR22"/>
    <property type="match status" value="1"/>
</dbReference>
<dbReference type="InterPro" id="IPR011006">
    <property type="entry name" value="CheY-like_superfamily"/>
</dbReference>
<dbReference type="PROSITE" id="PS50110">
    <property type="entry name" value="RESPONSE_REGULATORY"/>
    <property type="match status" value="1"/>
</dbReference>
<organism evidence="3 4">
    <name type="scientific">Neolewinella antarctica</name>
    <dbReference type="NCBI Taxonomy" id="442734"/>
    <lineage>
        <taxon>Bacteria</taxon>
        <taxon>Pseudomonadati</taxon>
        <taxon>Bacteroidota</taxon>
        <taxon>Saprospiria</taxon>
        <taxon>Saprospirales</taxon>
        <taxon>Lewinellaceae</taxon>
        <taxon>Neolewinella</taxon>
    </lineage>
</organism>
<dbReference type="Pfam" id="PF00072">
    <property type="entry name" value="Response_reg"/>
    <property type="match status" value="1"/>
</dbReference>
<name>A0ABX0XG18_9BACT</name>
<dbReference type="InterPro" id="IPR001789">
    <property type="entry name" value="Sig_transdc_resp-reg_receiver"/>
</dbReference>
<feature type="domain" description="Response regulatory" evidence="2">
    <location>
        <begin position="7"/>
        <end position="124"/>
    </location>
</feature>
<proteinExistence type="predicted"/>
<dbReference type="SUPFAM" id="SSF52172">
    <property type="entry name" value="CheY-like"/>
    <property type="match status" value="1"/>
</dbReference>
<dbReference type="EMBL" id="JAATJH010000006">
    <property type="protein sequence ID" value="NJC27823.1"/>
    <property type="molecule type" value="Genomic_DNA"/>
</dbReference>
<evidence type="ECO:0000313" key="4">
    <source>
        <dbReference type="Proteomes" id="UP000770785"/>
    </source>
</evidence>
<dbReference type="InterPro" id="IPR052048">
    <property type="entry name" value="ST_Response_Regulator"/>
</dbReference>